<dbReference type="InterPro" id="IPR017946">
    <property type="entry name" value="PLC-like_Pdiesterase_TIM-brl"/>
</dbReference>
<dbReference type="PANTHER" id="PTHR46211">
    <property type="entry name" value="GLYCEROPHOSPHORYL DIESTER PHOSPHODIESTERASE"/>
    <property type="match status" value="1"/>
</dbReference>
<dbReference type="PANTHER" id="PTHR46211:SF14">
    <property type="entry name" value="GLYCEROPHOSPHODIESTER PHOSPHODIESTERASE"/>
    <property type="match status" value="1"/>
</dbReference>
<dbReference type="Proteomes" id="UP000000845">
    <property type="component" value="Chromosome"/>
</dbReference>
<dbReference type="eggNOG" id="COG0584">
    <property type="taxonomic scope" value="Bacteria"/>
</dbReference>
<proteinExistence type="predicted"/>
<dbReference type="SUPFAM" id="SSF51695">
    <property type="entry name" value="PLC-like phosphodiesterases"/>
    <property type="match status" value="1"/>
</dbReference>
<dbReference type="EMBL" id="CP001739">
    <property type="protein sequence ID" value="ACZ09500.1"/>
    <property type="molecule type" value="Genomic_DNA"/>
</dbReference>
<dbReference type="GO" id="GO:0006629">
    <property type="term" value="P:lipid metabolic process"/>
    <property type="evidence" value="ECO:0007669"/>
    <property type="project" value="InterPro"/>
</dbReference>
<dbReference type="InterPro" id="IPR030395">
    <property type="entry name" value="GP_PDE_dom"/>
</dbReference>
<dbReference type="STRING" id="526218.Sterm_2655"/>
<dbReference type="KEGG" id="str:Sterm_2655"/>
<feature type="domain" description="GP-PDE" evidence="1">
    <location>
        <begin position="18"/>
        <end position="237"/>
    </location>
</feature>
<dbReference type="GO" id="GO:0008081">
    <property type="term" value="F:phosphoric diester hydrolase activity"/>
    <property type="evidence" value="ECO:0007669"/>
    <property type="project" value="InterPro"/>
</dbReference>
<reference evidence="2 3" key="2">
    <citation type="journal article" date="2010" name="Stand. Genomic Sci.">
        <title>Complete genome sequence of Sebaldella termitidis type strain (NCTC 11300).</title>
        <authorList>
            <person name="Harmon-Smith M."/>
            <person name="Celia L."/>
            <person name="Chertkov O."/>
            <person name="Lapidus A."/>
            <person name="Copeland A."/>
            <person name="Glavina Del Rio T."/>
            <person name="Nolan M."/>
            <person name="Lucas S."/>
            <person name="Tice H."/>
            <person name="Cheng J.F."/>
            <person name="Han C."/>
            <person name="Detter J.C."/>
            <person name="Bruce D."/>
            <person name="Goodwin L."/>
            <person name="Pitluck S."/>
            <person name="Pati A."/>
            <person name="Liolios K."/>
            <person name="Ivanova N."/>
            <person name="Mavromatis K."/>
            <person name="Mikhailova N."/>
            <person name="Chen A."/>
            <person name="Palaniappan K."/>
            <person name="Land M."/>
            <person name="Hauser L."/>
            <person name="Chang Y.J."/>
            <person name="Jeffries C.D."/>
            <person name="Brettin T."/>
            <person name="Goker M."/>
            <person name="Beck B."/>
            <person name="Bristow J."/>
            <person name="Eisen J.A."/>
            <person name="Markowitz V."/>
            <person name="Hugenholtz P."/>
            <person name="Kyrpides N.C."/>
            <person name="Klenk H.P."/>
            <person name="Chen F."/>
        </authorList>
    </citation>
    <scope>NUCLEOTIDE SEQUENCE [LARGE SCALE GENOMIC DNA]</scope>
    <source>
        <strain evidence="3">ATCC 33386 / NCTC 11300</strain>
    </source>
</reference>
<evidence type="ECO:0000259" key="1">
    <source>
        <dbReference type="PROSITE" id="PS51704"/>
    </source>
</evidence>
<gene>
    <name evidence="2" type="ordered locus">Sterm_2655</name>
</gene>
<sequence>MICTVKIRYKVNLGSDIMKKIGHRGVRGIKPENTLESILEAVNLGFDMAEIDIQMTKDGKIIVFHDYDLKRLFNSNKKISELTYEELLTITDEIPLLKEVIKNIKDKNMELNIEIKELFQKNGIIEELIYLLERYSFKEKVLISSFDHVILKEIKKRDKMLKTAVLVASRPADPVSVIKAAEADGYNSLYYFMDKEIISECHKHGYFVNIWTVNTKAEAEYYKNMGVDGIISDYNLF</sequence>
<evidence type="ECO:0000313" key="2">
    <source>
        <dbReference type="EMBL" id="ACZ09500.1"/>
    </source>
</evidence>
<keyword evidence="3" id="KW-1185">Reference proteome</keyword>
<dbReference type="Gene3D" id="3.20.20.190">
    <property type="entry name" value="Phosphatidylinositol (PI) phosphodiesterase"/>
    <property type="match status" value="1"/>
</dbReference>
<dbReference type="Pfam" id="PF03009">
    <property type="entry name" value="GDPD"/>
    <property type="match status" value="1"/>
</dbReference>
<dbReference type="CDD" id="cd08556">
    <property type="entry name" value="GDPD"/>
    <property type="match status" value="1"/>
</dbReference>
<dbReference type="HOGENOM" id="CLU_030006_3_3_0"/>
<protein>
    <submittedName>
        <fullName evidence="2">Glycerophosphoryl diester phosphodiesterase</fullName>
    </submittedName>
</protein>
<dbReference type="PROSITE" id="PS51704">
    <property type="entry name" value="GP_PDE"/>
    <property type="match status" value="1"/>
</dbReference>
<evidence type="ECO:0000313" key="3">
    <source>
        <dbReference type="Proteomes" id="UP000000845"/>
    </source>
</evidence>
<accession>D1AMC6</accession>
<organism evidence="2 3">
    <name type="scientific">Sebaldella termitidis (strain ATCC 33386 / NCTC 11300)</name>
    <dbReference type="NCBI Taxonomy" id="526218"/>
    <lineage>
        <taxon>Bacteria</taxon>
        <taxon>Fusobacteriati</taxon>
        <taxon>Fusobacteriota</taxon>
        <taxon>Fusobacteriia</taxon>
        <taxon>Fusobacteriales</taxon>
        <taxon>Leptotrichiaceae</taxon>
        <taxon>Sebaldella</taxon>
    </lineage>
</organism>
<reference evidence="3" key="1">
    <citation type="submission" date="2009-09" db="EMBL/GenBank/DDBJ databases">
        <title>The complete chromosome of Sebaldella termitidis ATCC 33386.</title>
        <authorList>
            <consortium name="US DOE Joint Genome Institute (JGI-PGF)"/>
            <person name="Lucas S."/>
            <person name="Copeland A."/>
            <person name="Lapidus A."/>
            <person name="Glavina del Rio T."/>
            <person name="Dalin E."/>
            <person name="Tice H."/>
            <person name="Bruce D."/>
            <person name="Goodwin L."/>
            <person name="Pitluck S."/>
            <person name="Kyrpides N."/>
            <person name="Mavromatis K."/>
            <person name="Ivanova N."/>
            <person name="Mikhailova N."/>
            <person name="Sims D."/>
            <person name="Meincke L."/>
            <person name="Brettin T."/>
            <person name="Detter J.C."/>
            <person name="Han C."/>
            <person name="Larimer F."/>
            <person name="Land M."/>
            <person name="Hauser L."/>
            <person name="Markowitz V."/>
            <person name="Cheng J.F."/>
            <person name="Hugenholtz P."/>
            <person name="Woyke T."/>
            <person name="Wu D."/>
            <person name="Eisen J.A."/>
        </authorList>
    </citation>
    <scope>NUCLEOTIDE SEQUENCE [LARGE SCALE GENOMIC DNA]</scope>
    <source>
        <strain evidence="3">ATCC 33386 / NCTC 11300</strain>
    </source>
</reference>
<dbReference type="AlphaFoldDB" id="D1AMC6"/>
<name>D1AMC6_SEBTE</name>